<accession>A0ABQ9LWW9</accession>
<dbReference type="EMBL" id="JARPOI010000009">
    <property type="protein sequence ID" value="KAJ9171732.1"/>
    <property type="molecule type" value="Genomic_DNA"/>
</dbReference>
<evidence type="ECO:0000313" key="3">
    <source>
        <dbReference type="Proteomes" id="UP001174677"/>
    </source>
</evidence>
<evidence type="ECO:0000313" key="2">
    <source>
        <dbReference type="EMBL" id="KAJ9171732.1"/>
    </source>
</evidence>
<reference evidence="2" key="1">
    <citation type="journal article" date="2023" name="Plant Biotechnol. J.">
        <title>Chromosome-level wild Hevea brasiliensis genome provides new tools for genomic-assisted breeding and valuable loci to elevate rubber yield.</title>
        <authorList>
            <person name="Cheng H."/>
            <person name="Song X."/>
            <person name="Hu Y."/>
            <person name="Wu T."/>
            <person name="Yang Q."/>
            <person name="An Z."/>
            <person name="Feng S."/>
            <person name="Deng Z."/>
            <person name="Wu W."/>
            <person name="Zeng X."/>
            <person name="Tu M."/>
            <person name="Wang X."/>
            <person name="Huang H."/>
        </authorList>
    </citation>
    <scope>NUCLEOTIDE SEQUENCE</scope>
    <source>
        <strain evidence="2">MT/VB/25A 57/8</strain>
    </source>
</reference>
<feature type="compositionally biased region" description="Acidic residues" evidence="1">
    <location>
        <begin position="64"/>
        <end position="79"/>
    </location>
</feature>
<organism evidence="2 3">
    <name type="scientific">Hevea brasiliensis</name>
    <name type="common">Para rubber tree</name>
    <name type="synonym">Siphonia brasiliensis</name>
    <dbReference type="NCBI Taxonomy" id="3981"/>
    <lineage>
        <taxon>Eukaryota</taxon>
        <taxon>Viridiplantae</taxon>
        <taxon>Streptophyta</taxon>
        <taxon>Embryophyta</taxon>
        <taxon>Tracheophyta</taxon>
        <taxon>Spermatophyta</taxon>
        <taxon>Magnoliopsida</taxon>
        <taxon>eudicotyledons</taxon>
        <taxon>Gunneridae</taxon>
        <taxon>Pentapetalae</taxon>
        <taxon>rosids</taxon>
        <taxon>fabids</taxon>
        <taxon>Malpighiales</taxon>
        <taxon>Euphorbiaceae</taxon>
        <taxon>Crotonoideae</taxon>
        <taxon>Micrandreae</taxon>
        <taxon>Hevea</taxon>
    </lineage>
</organism>
<dbReference type="PANTHER" id="PTHR37194:SF2">
    <property type="entry name" value="T2E6.7-RELATED"/>
    <property type="match status" value="1"/>
</dbReference>
<proteinExistence type="predicted"/>
<evidence type="ECO:0000256" key="1">
    <source>
        <dbReference type="SAM" id="MobiDB-lite"/>
    </source>
</evidence>
<comment type="caution">
    <text evidence="2">The sequence shown here is derived from an EMBL/GenBank/DDBJ whole genome shotgun (WGS) entry which is preliminary data.</text>
</comment>
<gene>
    <name evidence="2" type="ORF">P3X46_015051</name>
</gene>
<protein>
    <submittedName>
        <fullName evidence="2">Uncharacterized protein</fullName>
    </submittedName>
</protein>
<sequence length="93" mass="10105">MEVQAHDAITDGPGVKATLKLGSEIDSVDANKGSTISEELISMKEKSTSALKEFIPKHNVPNDVPDDIVESSSEDEEEIPEKSQLKSNKTKHT</sequence>
<keyword evidence="3" id="KW-1185">Reference proteome</keyword>
<dbReference type="PANTHER" id="PTHR37194">
    <property type="entry name" value="T2E6.7-RELATED"/>
    <property type="match status" value="1"/>
</dbReference>
<name>A0ABQ9LWW9_HEVBR</name>
<dbReference type="Proteomes" id="UP001174677">
    <property type="component" value="Chromosome 9"/>
</dbReference>
<feature type="region of interest" description="Disordered" evidence="1">
    <location>
        <begin position="54"/>
        <end position="93"/>
    </location>
</feature>